<dbReference type="InterPro" id="IPR023210">
    <property type="entry name" value="NADP_OxRdtase_dom"/>
</dbReference>
<comment type="caution">
    <text evidence="3">The sequence shown here is derived from an EMBL/GenBank/DDBJ whole genome shotgun (WGS) entry which is preliminary data.</text>
</comment>
<protein>
    <submittedName>
        <fullName evidence="3">NADP-dependent oxidoreductase domain-containing protein</fullName>
    </submittedName>
</protein>
<feature type="domain" description="NADP-dependent oxidoreductase" evidence="2">
    <location>
        <begin position="21"/>
        <end position="320"/>
    </location>
</feature>
<accession>A0A9P9BJC7</accession>
<keyword evidence="4" id="KW-1185">Reference proteome</keyword>
<evidence type="ECO:0000256" key="1">
    <source>
        <dbReference type="ARBA" id="ARBA00023002"/>
    </source>
</evidence>
<dbReference type="PANTHER" id="PTHR43625">
    <property type="entry name" value="AFLATOXIN B1 ALDEHYDE REDUCTASE"/>
    <property type="match status" value="1"/>
</dbReference>
<sequence>MSLPPTALRQLGRNGPLIPVIGLGLMGASVGYGAALSDDNRLAFLDRAWQIGARNWDTSDAYGDSEALLGKWFRLHPERRKDIFLATKFGIVMPGNGNLTEVKIDSSPEYATTALEKSLQTLGVDYVDLYYVHRINSDTPIEKTMEAMASAVKSGKVKYVGLSEASSATVRRAHAVYPLSAVQSEYNPWTRDIEGEAGTHLLDTCKELGIAIVAYSPLGRGVLTGAYRSGASFGEGDVRAHMSRFSEDNMAKNDACLDKIGAIAERKGCTPAQLSLAWLIAQADNVFVIPGTKKIKYLEQNFAAGQVQLTEAESKELRQIVSEVDIAGDRDPFFGAFVDTVPLA</sequence>
<dbReference type="Pfam" id="PF00248">
    <property type="entry name" value="Aldo_ket_red"/>
    <property type="match status" value="1"/>
</dbReference>
<dbReference type="PANTHER" id="PTHR43625:SF40">
    <property type="entry name" value="ALDO-KETO REDUCTASE YAKC [NADP(+)]"/>
    <property type="match status" value="1"/>
</dbReference>
<dbReference type="AlphaFoldDB" id="A0A9P9BJC7"/>
<evidence type="ECO:0000313" key="3">
    <source>
        <dbReference type="EMBL" id="KAH7014506.1"/>
    </source>
</evidence>
<dbReference type="Gene3D" id="3.20.20.100">
    <property type="entry name" value="NADP-dependent oxidoreductase domain"/>
    <property type="match status" value="1"/>
</dbReference>
<dbReference type="RefSeq" id="XP_046005473.1">
    <property type="nucleotide sequence ID" value="XM_046155822.1"/>
</dbReference>
<evidence type="ECO:0000259" key="2">
    <source>
        <dbReference type="Pfam" id="PF00248"/>
    </source>
</evidence>
<dbReference type="EMBL" id="JAGTJQ010000013">
    <property type="protein sequence ID" value="KAH7014506.1"/>
    <property type="molecule type" value="Genomic_DNA"/>
</dbReference>
<evidence type="ECO:0000313" key="4">
    <source>
        <dbReference type="Proteomes" id="UP000756346"/>
    </source>
</evidence>
<dbReference type="Proteomes" id="UP000756346">
    <property type="component" value="Unassembled WGS sequence"/>
</dbReference>
<name>A0A9P9BJC7_9PEZI</name>
<dbReference type="GO" id="GO:0005737">
    <property type="term" value="C:cytoplasm"/>
    <property type="evidence" value="ECO:0007669"/>
    <property type="project" value="TreeGrafter"/>
</dbReference>
<reference evidence="3" key="1">
    <citation type="journal article" date="2021" name="Nat. Commun.">
        <title>Genetic determinants of endophytism in the Arabidopsis root mycobiome.</title>
        <authorList>
            <person name="Mesny F."/>
            <person name="Miyauchi S."/>
            <person name="Thiergart T."/>
            <person name="Pickel B."/>
            <person name="Atanasova L."/>
            <person name="Karlsson M."/>
            <person name="Huettel B."/>
            <person name="Barry K.W."/>
            <person name="Haridas S."/>
            <person name="Chen C."/>
            <person name="Bauer D."/>
            <person name="Andreopoulos W."/>
            <person name="Pangilinan J."/>
            <person name="LaButti K."/>
            <person name="Riley R."/>
            <person name="Lipzen A."/>
            <person name="Clum A."/>
            <person name="Drula E."/>
            <person name="Henrissat B."/>
            <person name="Kohler A."/>
            <person name="Grigoriev I.V."/>
            <person name="Martin F.M."/>
            <person name="Hacquard S."/>
        </authorList>
    </citation>
    <scope>NUCLEOTIDE SEQUENCE</scope>
    <source>
        <strain evidence="3">MPI-CAGE-CH-0230</strain>
    </source>
</reference>
<dbReference type="SUPFAM" id="SSF51430">
    <property type="entry name" value="NAD(P)-linked oxidoreductase"/>
    <property type="match status" value="1"/>
</dbReference>
<proteinExistence type="predicted"/>
<dbReference type="GeneID" id="70185368"/>
<organism evidence="3 4">
    <name type="scientific">Microdochium trichocladiopsis</name>
    <dbReference type="NCBI Taxonomy" id="1682393"/>
    <lineage>
        <taxon>Eukaryota</taxon>
        <taxon>Fungi</taxon>
        <taxon>Dikarya</taxon>
        <taxon>Ascomycota</taxon>
        <taxon>Pezizomycotina</taxon>
        <taxon>Sordariomycetes</taxon>
        <taxon>Xylariomycetidae</taxon>
        <taxon>Xylariales</taxon>
        <taxon>Microdochiaceae</taxon>
        <taxon>Microdochium</taxon>
    </lineage>
</organism>
<dbReference type="OrthoDB" id="37537at2759"/>
<dbReference type="InterPro" id="IPR036812">
    <property type="entry name" value="NAD(P)_OxRdtase_dom_sf"/>
</dbReference>
<gene>
    <name evidence="3" type="ORF">B0I36DRAFT_338819</name>
</gene>
<dbReference type="InterPro" id="IPR050791">
    <property type="entry name" value="Aldo-Keto_reductase"/>
</dbReference>
<dbReference type="GO" id="GO:0016491">
    <property type="term" value="F:oxidoreductase activity"/>
    <property type="evidence" value="ECO:0007669"/>
    <property type="project" value="UniProtKB-KW"/>
</dbReference>
<keyword evidence="1" id="KW-0560">Oxidoreductase</keyword>